<evidence type="ECO:0000313" key="1">
    <source>
        <dbReference type="EMBL" id="PAX07004.1"/>
    </source>
</evidence>
<keyword evidence="2" id="KW-1185">Reference proteome</keyword>
<dbReference type="RefSeq" id="WP_095998828.1">
    <property type="nucleotide sequence ID" value="NZ_NSLI01000004.1"/>
</dbReference>
<evidence type="ECO:0008006" key="3">
    <source>
        <dbReference type="Google" id="ProtNLM"/>
    </source>
</evidence>
<accession>A0A2A2SCH5</accession>
<gene>
    <name evidence="1" type="ORF">CKY28_13150</name>
</gene>
<organism evidence="1 2">
    <name type="scientific">Sphingomonas lenta</name>
    <dbReference type="NCBI Taxonomy" id="1141887"/>
    <lineage>
        <taxon>Bacteria</taxon>
        <taxon>Pseudomonadati</taxon>
        <taxon>Pseudomonadota</taxon>
        <taxon>Alphaproteobacteria</taxon>
        <taxon>Sphingomonadales</taxon>
        <taxon>Sphingomonadaceae</taxon>
        <taxon>Sphingomonas</taxon>
    </lineage>
</organism>
<name>A0A2A2SCH5_9SPHN</name>
<dbReference type="AlphaFoldDB" id="A0A2A2SCH5"/>
<evidence type="ECO:0000313" key="2">
    <source>
        <dbReference type="Proteomes" id="UP000218151"/>
    </source>
</evidence>
<sequence length="184" mass="18846">MTAPVPEAAVAGAVAAARAHLRIAGGQEDAVLARLARTAFALAEAFTGAGLIARAHEDVAPAVAAWTPLALEPVRAITGVTGLPPGGGAPFALPVDAYAVDIDHEGRGWVRVTAPGAAARVAIAYQAGLAADWDALPAPVAQGLVLLMAHLFDERGGRGAGAPPAAVTALWRPWRRIRLERRRA</sequence>
<dbReference type="Gene3D" id="1.10.3230.30">
    <property type="entry name" value="Phage gp6-like head-tail connector protein"/>
    <property type="match status" value="1"/>
</dbReference>
<dbReference type="Proteomes" id="UP000218151">
    <property type="component" value="Unassembled WGS sequence"/>
</dbReference>
<reference evidence="2" key="1">
    <citation type="submission" date="2017-09" db="EMBL/GenBank/DDBJ databases">
        <authorList>
            <person name="Feng G."/>
            <person name="Zhu H."/>
        </authorList>
    </citation>
    <scope>NUCLEOTIDE SEQUENCE [LARGE SCALE GENOMIC DNA]</scope>
    <source>
        <strain evidence="2">1PNM-20</strain>
    </source>
</reference>
<dbReference type="EMBL" id="NSLI01000004">
    <property type="protein sequence ID" value="PAX07004.1"/>
    <property type="molecule type" value="Genomic_DNA"/>
</dbReference>
<dbReference type="OrthoDB" id="8478788at2"/>
<dbReference type="InterPro" id="IPR011738">
    <property type="entry name" value="Phage_CHP"/>
</dbReference>
<proteinExistence type="predicted"/>
<comment type="caution">
    <text evidence="1">The sequence shown here is derived from an EMBL/GenBank/DDBJ whole genome shotgun (WGS) entry which is preliminary data.</text>
</comment>
<protein>
    <recommendedName>
        <fullName evidence="3">Phage gp6-like head-tail connector protein</fullName>
    </recommendedName>
</protein>
<dbReference type="NCBIfam" id="TIGR02215">
    <property type="entry name" value="phage_chp_gp8"/>
    <property type="match status" value="1"/>
</dbReference>